<dbReference type="OrthoDB" id="9805730at2"/>
<dbReference type="InterPro" id="IPR018060">
    <property type="entry name" value="HTH_AraC"/>
</dbReference>
<dbReference type="PANTHER" id="PTHR47894:SF1">
    <property type="entry name" value="HTH-TYPE TRANSCRIPTIONAL REGULATOR VQSM"/>
    <property type="match status" value="1"/>
</dbReference>
<dbReference type="Gene3D" id="1.10.10.60">
    <property type="entry name" value="Homeodomain-like"/>
    <property type="match status" value="1"/>
</dbReference>
<dbReference type="AlphaFoldDB" id="A0A0M7ANH4"/>
<evidence type="ECO:0000313" key="6">
    <source>
        <dbReference type="Proteomes" id="UP000053235"/>
    </source>
</evidence>
<accession>A0A0M7ANH4</accession>
<evidence type="ECO:0000259" key="4">
    <source>
        <dbReference type="PROSITE" id="PS01124"/>
    </source>
</evidence>
<evidence type="ECO:0000256" key="1">
    <source>
        <dbReference type="ARBA" id="ARBA00023015"/>
    </source>
</evidence>
<evidence type="ECO:0000256" key="3">
    <source>
        <dbReference type="ARBA" id="ARBA00023163"/>
    </source>
</evidence>
<keyword evidence="2" id="KW-0238">DNA-binding</keyword>
<dbReference type="Proteomes" id="UP000053235">
    <property type="component" value="Unassembled WGS sequence"/>
</dbReference>
<organism evidence="5 6">
    <name type="scientific">Roseibium alexandrii</name>
    <dbReference type="NCBI Taxonomy" id="388408"/>
    <lineage>
        <taxon>Bacteria</taxon>
        <taxon>Pseudomonadati</taxon>
        <taxon>Pseudomonadota</taxon>
        <taxon>Alphaproteobacteria</taxon>
        <taxon>Hyphomicrobiales</taxon>
        <taxon>Stappiaceae</taxon>
        <taxon>Roseibium</taxon>
    </lineage>
</organism>
<dbReference type="SMART" id="SM00342">
    <property type="entry name" value="HTH_ARAC"/>
    <property type="match status" value="1"/>
</dbReference>
<dbReference type="Pfam" id="PF12625">
    <property type="entry name" value="Arabinose_bd"/>
    <property type="match status" value="1"/>
</dbReference>
<dbReference type="GO" id="GO:0003700">
    <property type="term" value="F:DNA-binding transcription factor activity"/>
    <property type="evidence" value="ECO:0007669"/>
    <property type="project" value="InterPro"/>
</dbReference>
<sequence length="333" mass="37801">MIRNCAGEEGIRRIERHIDVPRGTYDSPDSTVLYKDNYRFFALAADTLGHRSISLNMQSSDDARNLGLYGQYLLGAPDLSTGLRRTVSMPRLSPEFSYQTLELDGDFARFGYRCVYQGSKDWRHQADLMITYMIAMFLHFSGDISLLDRVELTYPRGAYVRDMEDRFGVPVLYEKGSDAIVFDRSALDRKPGKSNAAWTHLTARDVELEKLRYPAKLPDQIRLMINRRLLGRKTDLEGLALRLDTGPRTIQRKLAEVGTSYRELVERERKARAMCLLGEGVMTIDQVAVSLGYASRTQFIRAFKGWTGVTPRKQAVSAAMENEASFEISLSGR</sequence>
<dbReference type="SUPFAM" id="SSF46689">
    <property type="entry name" value="Homeodomain-like"/>
    <property type="match status" value="1"/>
</dbReference>
<dbReference type="STRING" id="388408.LAX5112_04669"/>
<protein>
    <submittedName>
        <fullName evidence="5">Virulence-regulating protein VirS</fullName>
    </submittedName>
</protein>
<name>A0A0M7ANH4_9HYPH</name>
<gene>
    <name evidence="5" type="primary">virS_3</name>
    <name evidence="5" type="ORF">LAX5112_04669</name>
</gene>
<dbReference type="GO" id="GO:0000976">
    <property type="term" value="F:transcription cis-regulatory region binding"/>
    <property type="evidence" value="ECO:0007669"/>
    <property type="project" value="TreeGrafter"/>
</dbReference>
<dbReference type="InterPro" id="IPR032687">
    <property type="entry name" value="AraC-type_N"/>
</dbReference>
<dbReference type="Pfam" id="PF12833">
    <property type="entry name" value="HTH_18"/>
    <property type="match status" value="1"/>
</dbReference>
<keyword evidence="6" id="KW-1185">Reference proteome</keyword>
<dbReference type="GO" id="GO:0005829">
    <property type="term" value="C:cytosol"/>
    <property type="evidence" value="ECO:0007669"/>
    <property type="project" value="TreeGrafter"/>
</dbReference>
<keyword evidence="1" id="KW-0805">Transcription regulation</keyword>
<dbReference type="PROSITE" id="PS01124">
    <property type="entry name" value="HTH_ARAC_FAMILY_2"/>
    <property type="match status" value="1"/>
</dbReference>
<proteinExistence type="predicted"/>
<evidence type="ECO:0000313" key="5">
    <source>
        <dbReference type="EMBL" id="CTQ76675.1"/>
    </source>
</evidence>
<dbReference type="EMBL" id="CXWD01000028">
    <property type="protein sequence ID" value="CTQ76675.1"/>
    <property type="molecule type" value="Genomic_DNA"/>
</dbReference>
<dbReference type="RefSeq" id="WP_055673853.1">
    <property type="nucleotide sequence ID" value="NZ_CXWD01000028.1"/>
</dbReference>
<dbReference type="InterPro" id="IPR009057">
    <property type="entry name" value="Homeodomain-like_sf"/>
</dbReference>
<dbReference type="PANTHER" id="PTHR47894">
    <property type="entry name" value="HTH-TYPE TRANSCRIPTIONAL REGULATOR GADX"/>
    <property type="match status" value="1"/>
</dbReference>
<feature type="domain" description="HTH araC/xylS-type" evidence="4">
    <location>
        <begin position="219"/>
        <end position="317"/>
    </location>
</feature>
<reference evidence="6" key="1">
    <citation type="submission" date="2015-07" db="EMBL/GenBank/DDBJ databases">
        <authorList>
            <person name="Rodrigo-Torres Lidia"/>
            <person name="Arahal R.David."/>
        </authorList>
    </citation>
    <scope>NUCLEOTIDE SEQUENCE [LARGE SCALE GENOMIC DNA]</scope>
    <source>
        <strain evidence="6">CECT 5112</strain>
    </source>
</reference>
<evidence type="ECO:0000256" key="2">
    <source>
        <dbReference type="ARBA" id="ARBA00023125"/>
    </source>
</evidence>
<keyword evidence="3" id="KW-0804">Transcription</keyword>